<dbReference type="EMBL" id="PJNB01000001">
    <property type="protein sequence ID" value="PKW13084.1"/>
    <property type="molecule type" value="Genomic_DNA"/>
</dbReference>
<dbReference type="AlphaFoldDB" id="A0A2N3XQW9"/>
<comment type="caution">
    <text evidence="2">The sequence shown here is derived from an EMBL/GenBank/DDBJ whole genome shotgun (WGS) entry which is preliminary data.</text>
</comment>
<dbReference type="STRING" id="994479.GCA_000194155_05921"/>
<accession>A0A2N3XQW9</accession>
<feature type="compositionally biased region" description="Basic and acidic residues" evidence="1">
    <location>
        <begin position="136"/>
        <end position="154"/>
    </location>
</feature>
<reference evidence="2" key="1">
    <citation type="submission" date="2017-12" db="EMBL/GenBank/DDBJ databases">
        <title>Sequencing the genomes of 1000 Actinobacteria strains.</title>
        <authorList>
            <person name="Klenk H.-P."/>
        </authorList>
    </citation>
    <scope>NUCLEOTIDE SEQUENCE [LARGE SCALE GENOMIC DNA]</scope>
    <source>
        <strain evidence="2">DSM 44228</strain>
    </source>
</reference>
<sequence length="178" mass="19583">MALGRTKTGRRQQKSAQPAEPDHEFESYLAALAPEESVESTGSGRRFGASQVYQLRLPLMANERLRELAFKQGTSPAALARDWVMQHLADADEEPVQSGPAPSGQGPVWPGEDTQQGLRPAPEYDAQAGYDAQADYDTHADYDAHGDNDAHADYDVPTGYPGIEQTDEITVPQKRFRR</sequence>
<feature type="region of interest" description="Disordered" evidence="1">
    <location>
        <begin position="1"/>
        <end position="25"/>
    </location>
</feature>
<evidence type="ECO:0000313" key="2">
    <source>
        <dbReference type="EMBL" id="PKW13084.1"/>
    </source>
</evidence>
<dbReference type="OrthoDB" id="5184166at2"/>
<protein>
    <submittedName>
        <fullName evidence="2">Uncharacterized protein</fullName>
    </submittedName>
</protein>
<evidence type="ECO:0000256" key="1">
    <source>
        <dbReference type="SAM" id="MobiDB-lite"/>
    </source>
</evidence>
<name>A0A2N3XQW9_SACSN</name>
<dbReference type="RefSeq" id="WP_083822215.1">
    <property type="nucleotide sequence ID" value="NZ_CP061007.1"/>
</dbReference>
<proteinExistence type="predicted"/>
<organism evidence="2 3">
    <name type="scientific">Saccharopolyspora spinosa</name>
    <dbReference type="NCBI Taxonomy" id="60894"/>
    <lineage>
        <taxon>Bacteria</taxon>
        <taxon>Bacillati</taxon>
        <taxon>Actinomycetota</taxon>
        <taxon>Actinomycetes</taxon>
        <taxon>Pseudonocardiales</taxon>
        <taxon>Pseudonocardiaceae</taxon>
        <taxon>Saccharopolyspora</taxon>
    </lineage>
</organism>
<feature type="compositionally biased region" description="Low complexity" evidence="1">
    <location>
        <begin position="124"/>
        <end position="135"/>
    </location>
</feature>
<dbReference type="Proteomes" id="UP000233786">
    <property type="component" value="Unassembled WGS sequence"/>
</dbReference>
<evidence type="ECO:0000313" key="3">
    <source>
        <dbReference type="Proteomes" id="UP000233786"/>
    </source>
</evidence>
<gene>
    <name evidence="2" type="ORF">A8926_0589</name>
</gene>
<keyword evidence="3" id="KW-1185">Reference proteome</keyword>
<feature type="region of interest" description="Disordered" evidence="1">
    <location>
        <begin position="90"/>
        <end position="178"/>
    </location>
</feature>